<sequence>MSQHQQLPDSEGLQVDTHAEQAAKAPEVAGYNQNGHYYIPPGYEASAAKEQRPPFGLGLWAFAGLVALLTAIVVGAGVGGGLGAALANKSWVAPKHKQPVLTQPSSDCSTDASASAPAATAEPTSCPTIDNSTSSDNDTAPYVPKSPSKVETLELNCPEKMNDETRYKSNKGYEFKWWCGVNVPQGEKAKEGGVVFDYLSLFSYTIDDCMEACGNMNQKDDENDTGVRCRSIVFSKRMSAEIDGQNGNCWLKNASKSEGANWGFKDSNYAYGELDD</sequence>
<feature type="compositionally biased region" description="Polar residues" evidence="1">
    <location>
        <begin position="129"/>
        <end position="138"/>
    </location>
</feature>
<evidence type="ECO:0000256" key="1">
    <source>
        <dbReference type="SAM" id="MobiDB-lite"/>
    </source>
</evidence>
<dbReference type="EMBL" id="PXOG01000029">
    <property type="protein sequence ID" value="RGP80530.1"/>
    <property type="molecule type" value="Genomic_DNA"/>
</dbReference>
<keyword evidence="2" id="KW-0812">Transmembrane</keyword>
<feature type="region of interest" description="Disordered" evidence="1">
    <location>
        <begin position="97"/>
        <end position="146"/>
    </location>
</feature>
<accession>A0A395T747</accession>
<dbReference type="Proteomes" id="UP000266234">
    <property type="component" value="Unassembled WGS sequence"/>
</dbReference>
<feature type="transmembrane region" description="Helical" evidence="2">
    <location>
        <begin position="59"/>
        <end position="87"/>
    </location>
</feature>
<gene>
    <name evidence="3" type="ORF">FLONG3_1364</name>
</gene>
<evidence type="ECO:0000313" key="3">
    <source>
        <dbReference type="EMBL" id="RGP80530.1"/>
    </source>
</evidence>
<dbReference type="STRING" id="694270.A0A395T747"/>
<dbReference type="AlphaFoldDB" id="A0A395T747"/>
<organism evidence="3 4">
    <name type="scientific">Fusarium longipes</name>
    <dbReference type="NCBI Taxonomy" id="694270"/>
    <lineage>
        <taxon>Eukaryota</taxon>
        <taxon>Fungi</taxon>
        <taxon>Dikarya</taxon>
        <taxon>Ascomycota</taxon>
        <taxon>Pezizomycotina</taxon>
        <taxon>Sordariomycetes</taxon>
        <taxon>Hypocreomycetidae</taxon>
        <taxon>Hypocreales</taxon>
        <taxon>Nectriaceae</taxon>
        <taxon>Fusarium</taxon>
    </lineage>
</organism>
<protein>
    <recommendedName>
        <fullName evidence="5">Apple domain-containing protein</fullName>
    </recommendedName>
</protein>
<feature type="compositionally biased region" description="Low complexity" evidence="1">
    <location>
        <begin position="104"/>
        <end position="128"/>
    </location>
</feature>
<dbReference type="OrthoDB" id="5358884at2759"/>
<evidence type="ECO:0008006" key="5">
    <source>
        <dbReference type="Google" id="ProtNLM"/>
    </source>
</evidence>
<evidence type="ECO:0000256" key="2">
    <source>
        <dbReference type="SAM" id="Phobius"/>
    </source>
</evidence>
<keyword evidence="2" id="KW-1133">Transmembrane helix</keyword>
<keyword evidence="2" id="KW-0472">Membrane</keyword>
<comment type="caution">
    <text evidence="3">The sequence shown here is derived from an EMBL/GenBank/DDBJ whole genome shotgun (WGS) entry which is preliminary data.</text>
</comment>
<name>A0A395T747_9HYPO</name>
<keyword evidence="4" id="KW-1185">Reference proteome</keyword>
<evidence type="ECO:0000313" key="4">
    <source>
        <dbReference type="Proteomes" id="UP000266234"/>
    </source>
</evidence>
<proteinExistence type="predicted"/>
<reference evidence="3 4" key="1">
    <citation type="journal article" date="2018" name="PLoS Pathog.">
        <title>Evolution of structural diversity of trichothecenes, a family of toxins produced by plant pathogenic and entomopathogenic fungi.</title>
        <authorList>
            <person name="Proctor R.H."/>
            <person name="McCormick S.P."/>
            <person name="Kim H.S."/>
            <person name="Cardoza R.E."/>
            <person name="Stanley A.M."/>
            <person name="Lindo L."/>
            <person name="Kelly A."/>
            <person name="Brown D.W."/>
            <person name="Lee T."/>
            <person name="Vaughan M.M."/>
            <person name="Alexander N.J."/>
            <person name="Busman M."/>
            <person name="Gutierrez S."/>
        </authorList>
    </citation>
    <scope>NUCLEOTIDE SEQUENCE [LARGE SCALE GENOMIC DNA]</scope>
    <source>
        <strain evidence="3 4">NRRL 20695</strain>
    </source>
</reference>